<feature type="non-terminal residue" evidence="1">
    <location>
        <position position="47"/>
    </location>
</feature>
<sequence length="47" mass="5146">MITLRTEATTPARRVVVIRNTKNPQSVQGPVDLGELGRFISDENPPA</sequence>
<dbReference type="Proteomes" id="UP000663842">
    <property type="component" value="Unassembled WGS sequence"/>
</dbReference>
<dbReference type="AlphaFoldDB" id="A0A820R5Q1"/>
<organism evidence="1 2">
    <name type="scientific">Rotaria magnacalcarata</name>
    <dbReference type="NCBI Taxonomy" id="392030"/>
    <lineage>
        <taxon>Eukaryota</taxon>
        <taxon>Metazoa</taxon>
        <taxon>Spiralia</taxon>
        <taxon>Gnathifera</taxon>
        <taxon>Rotifera</taxon>
        <taxon>Eurotatoria</taxon>
        <taxon>Bdelloidea</taxon>
        <taxon>Philodinida</taxon>
        <taxon>Philodinidae</taxon>
        <taxon>Rotaria</taxon>
    </lineage>
</organism>
<proteinExistence type="predicted"/>
<reference evidence="1" key="1">
    <citation type="submission" date="2021-02" db="EMBL/GenBank/DDBJ databases">
        <authorList>
            <person name="Nowell W R."/>
        </authorList>
    </citation>
    <scope>NUCLEOTIDE SEQUENCE</scope>
</reference>
<dbReference type="EMBL" id="CAJOBF010034832">
    <property type="protein sequence ID" value="CAF4430471.1"/>
    <property type="molecule type" value="Genomic_DNA"/>
</dbReference>
<protein>
    <submittedName>
        <fullName evidence="1">Uncharacterized protein</fullName>
    </submittedName>
</protein>
<evidence type="ECO:0000313" key="1">
    <source>
        <dbReference type="EMBL" id="CAF4430471.1"/>
    </source>
</evidence>
<gene>
    <name evidence="1" type="ORF">UXM345_LOCUS38971</name>
</gene>
<name>A0A820R5Q1_9BILA</name>
<comment type="caution">
    <text evidence="1">The sequence shown here is derived from an EMBL/GenBank/DDBJ whole genome shotgun (WGS) entry which is preliminary data.</text>
</comment>
<accession>A0A820R5Q1</accession>
<evidence type="ECO:0000313" key="2">
    <source>
        <dbReference type="Proteomes" id="UP000663842"/>
    </source>
</evidence>